<comment type="function">
    <text evidence="1 7">Peptide chain release factor 2 directs the termination of translation in response to the peptide chain termination codons UGA and UAA.</text>
</comment>
<evidence type="ECO:0000313" key="10">
    <source>
        <dbReference type="EMBL" id="AIC92242.1"/>
    </source>
</evidence>
<evidence type="ECO:0000256" key="4">
    <source>
        <dbReference type="ARBA" id="ARBA00022481"/>
    </source>
</evidence>
<protein>
    <recommendedName>
        <fullName evidence="3 7">Peptide chain release factor 2</fullName>
        <shortName evidence="7">RF-2</shortName>
    </recommendedName>
</protein>
<dbReference type="InterPro" id="IPR004374">
    <property type="entry name" value="PrfB"/>
</dbReference>
<feature type="modified residue" description="N5-methylglutamine" evidence="7">
    <location>
        <position position="251"/>
    </location>
</feature>
<dbReference type="InterPro" id="IPR000352">
    <property type="entry name" value="Pep_chain_release_fac_I"/>
</dbReference>
<dbReference type="PANTHER" id="PTHR43116">
    <property type="entry name" value="PEPTIDE CHAIN RELEASE FACTOR 2"/>
    <property type="match status" value="1"/>
</dbReference>
<dbReference type="Gene3D" id="3.30.160.20">
    <property type="match status" value="1"/>
</dbReference>
<evidence type="ECO:0000256" key="8">
    <source>
        <dbReference type="SAM" id="Coils"/>
    </source>
</evidence>
<comment type="PTM">
    <text evidence="7">Methylated by PrmC. Methylation increases the termination efficiency of RF2.</text>
</comment>
<dbReference type="Gene3D" id="3.30.70.1660">
    <property type="match status" value="1"/>
</dbReference>
<keyword evidence="4 7" id="KW-0488">Methylation</keyword>
<dbReference type="SUPFAM" id="SSF75620">
    <property type="entry name" value="Release factor"/>
    <property type="match status" value="1"/>
</dbReference>
<dbReference type="InterPro" id="IPR045853">
    <property type="entry name" value="Pep_chain_release_fac_I_sf"/>
</dbReference>
<keyword evidence="6 7" id="KW-0648">Protein biosynthesis</keyword>
<dbReference type="AlphaFoldDB" id="A0A087VV88"/>
<dbReference type="Pfam" id="PF00472">
    <property type="entry name" value="RF-1"/>
    <property type="match status" value="1"/>
</dbReference>
<dbReference type="NCBIfam" id="TIGR00020">
    <property type="entry name" value="prfB"/>
    <property type="match status" value="1"/>
</dbReference>
<dbReference type="Pfam" id="PF03462">
    <property type="entry name" value="PCRF"/>
    <property type="match status" value="1"/>
</dbReference>
<dbReference type="Proteomes" id="UP000028569">
    <property type="component" value="Chromosome"/>
</dbReference>
<evidence type="ECO:0000256" key="7">
    <source>
        <dbReference type="HAMAP-Rule" id="MF_00094"/>
    </source>
</evidence>
<evidence type="ECO:0000256" key="3">
    <source>
        <dbReference type="ARBA" id="ARBA00019192"/>
    </source>
</evidence>
<dbReference type="GO" id="GO:0005737">
    <property type="term" value="C:cytoplasm"/>
    <property type="evidence" value="ECO:0007669"/>
    <property type="project" value="UniProtKB-SubCell"/>
</dbReference>
<dbReference type="HOGENOM" id="CLU_036856_6_0_11"/>
<dbReference type="SMART" id="SM00937">
    <property type="entry name" value="PCRF"/>
    <property type="match status" value="1"/>
</dbReference>
<dbReference type="GeneID" id="91566446"/>
<accession>A0A087VV88</accession>
<evidence type="ECO:0000256" key="2">
    <source>
        <dbReference type="ARBA" id="ARBA00010835"/>
    </source>
</evidence>
<evidence type="ECO:0000256" key="1">
    <source>
        <dbReference type="ARBA" id="ARBA00002613"/>
    </source>
</evidence>
<dbReference type="EMBL" id="CP006018">
    <property type="protein sequence ID" value="AIC92242.1"/>
    <property type="molecule type" value="Genomic_DNA"/>
</dbReference>
<reference evidence="10 11" key="1">
    <citation type="journal article" date="2014" name="Appl. Environ. Microbiol.">
        <title>Genomic encyclopedia of type strains of the genus Bifidobacterium.</title>
        <authorList>
            <person name="Milani C."/>
            <person name="Lugli G.A."/>
            <person name="Duranti S."/>
            <person name="Turroni F."/>
            <person name="Bottacini F."/>
            <person name="Mangifesta M."/>
            <person name="Sanchez B."/>
            <person name="Viappiani A."/>
            <person name="Mancabelli L."/>
            <person name="Taminiau B."/>
            <person name="Delcenserie V."/>
            <person name="Barrangou R."/>
            <person name="Margolles A."/>
            <person name="van Sinderen D."/>
            <person name="Ventura M."/>
        </authorList>
    </citation>
    <scope>NUCLEOTIDE SEQUENCE [LARGE SCALE GENOMIC DNA]</scope>
    <source>
        <strain evidence="10 11">LMG 11587</strain>
    </source>
</reference>
<feature type="domain" description="Peptide chain release factor" evidence="9">
    <location>
        <begin position="84"/>
        <end position="194"/>
    </location>
</feature>
<organism evidence="10 11">
    <name type="scientific">Bifidobacterium [indicum] DSM 20214 = LMG 11587</name>
    <dbReference type="NCBI Taxonomy" id="1341694"/>
    <lineage>
        <taxon>Bacteria</taxon>
        <taxon>Bacillati</taxon>
        <taxon>Actinomycetota</taxon>
        <taxon>Actinomycetes</taxon>
        <taxon>Bifidobacteriales</taxon>
        <taxon>Bifidobacteriaceae</taxon>
        <taxon>Bifidobacterium</taxon>
    </lineage>
</organism>
<dbReference type="KEGG" id="bii:BINDI_0978"/>
<dbReference type="Gene3D" id="1.20.58.410">
    <property type="entry name" value="Release factor"/>
    <property type="match status" value="1"/>
</dbReference>
<feature type="coiled-coil region" evidence="8">
    <location>
        <begin position="52"/>
        <end position="115"/>
    </location>
</feature>
<evidence type="ECO:0000259" key="9">
    <source>
        <dbReference type="SMART" id="SM00937"/>
    </source>
</evidence>
<evidence type="ECO:0000256" key="6">
    <source>
        <dbReference type="ARBA" id="ARBA00022917"/>
    </source>
</evidence>
<dbReference type="RefSeq" id="WP_033490501.1">
    <property type="nucleotide sequence ID" value="NZ_CP006018.1"/>
</dbReference>
<keyword evidence="11" id="KW-1185">Reference proteome</keyword>
<dbReference type="HAMAP" id="MF_00094">
    <property type="entry name" value="Rel_fac_2"/>
    <property type="match status" value="1"/>
</dbReference>
<evidence type="ECO:0000256" key="5">
    <source>
        <dbReference type="ARBA" id="ARBA00022490"/>
    </source>
</evidence>
<dbReference type="InterPro" id="IPR005139">
    <property type="entry name" value="PCRF"/>
</dbReference>
<keyword evidence="8" id="KW-0175">Coiled coil</keyword>
<name>A0A087VV88_9BIFI</name>
<keyword evidence="5 7" id="KW-0963">Cytoplasm</keyword>
<comment type="similarity">
    <text evidence="2 7">Belongs to the prokaryotic/mitochondrial release factor family.</text>
</comment>
<dbReference type="OrthoDB" id="9806673at2"/>
<comment type="subcellular location">
    <subcellularLocation>
        <location evidence="7">Cytoplasm</location>
    </subcellularLocation>
</comment>
<dbReference type="GO" id="GO:0016149">
    <property type="term" value="F:translation release factor activity, codon specific"/>
    <property type="evidence" value="ECO:0007669"/>
    <property type="project" value="UniProtKB-UniRule"/>
</dbReference>
<dbReference type="PANTHER" id="PTHR43116:SF3">
    <property type="entry name" value="CLASS I PEPTIDE CHAIN RELEASE FACTOR"/>
    <property type="match status" value="1"/>
</dbReference>
<sequence>MAEVDFSQALAQARAKYEMIAKALDPEGLRSRIADLEKEASAPGLWDDQENAQKVTSKLSSLQSQLKHLESASSRLDDVETLEELGREENDRDVLAEANREVESLNSDLADMEIQTLLDGEYDERAAVVTIRSGAGGVDAADWAQMLLRMYMRWSERHGFKTKIMDTSYAEEAGIKSATFQVDAPYAYGRLSVEGGTHRLVRISPFDNQGRRQTSFAAVEVIPLVEPTDHIDIPDSDIRVDTYCSSGPGGQGVNTTYSAVRITHLPTNIVVTMQDERSQIQNRAAAMAVLQSRLLVLRHEEEAKKKKELAGDIKASWGDQMRSYVLHPYQMVKDLRTGYETSDTQGVFDGNIDAFIEAGIRWRHQQRREQQEEREAAGE</sequence>
<proteinExistence type="inferred from homology"/>
<evidence type="ECO:0000313" key="11">
    <source>
        <dbReference type="Proteomes" id="UP000028569"/>
    </source>
</evidence>
<gene>
    <name evidence="7" type="primary">prfB</name>
    <name evidence="10" type="ORF">BINDI_0978</name>
</gene>